<dbReference type="RefSeq" id="WP_064106137.1">
    <property type="nucleotide sequence ID" value="NZ_LXSH01000022.1"/>
</dbReference>
<dbReference type="Proteomes" id="UP000078103">
    <property type="component" value="Unassembled WGS sequence"/>
</dbReference>
<sequence length="95" mass="10097">MSTIPLSQLRKGAVAHIDSIVPNPVFGELDALVSRRLADLGFSGGMPLQVIAVGGFGRGPFAVRLGNQSQFSLRQEEAGKIMCHLVDAEQKQPAP</sequence>
<name>A0A1A9RPU7_EIKCO</name>
<evidence type="ECO:0000313" key="3">
    <source>
        <dbReference type="EMBL" id="OAM21169.1"/>
    </source>
</evidence>
<evidence type="ECO:0000256" key="1">
    <source>
        <dbReference type="ARBA" id="ARBA00023004"/>
    </source>
</evidence>
<organism evidence="3 4">
    <name type="scientific">Eikenella corrodens</name>
    <dbReference type="NCBI Taxonomy" id="539"/>
    <lineage>
        <taxon>Bacteria</taxon>
        <taxon>Pseudomonadati</taxon>
        <taxon>Pseudomonadota</taxon>
        <taxon>Betaproteobacteria</taxon>
        <taxon>Neisseriales</taxon>
        <taxon>Neisseriaceae</taxon>
        <taxon>Eikenella</taxon>
    </lineage>
</organism>
<evidence type="ECO:0000259" key="2">
    <source>
        <dbReference type="SMART" id="SM00899"/>
    </source>
</evidence>
<dbReference type="Pfam" id="PF04023">
    <property type="entry name" value="FeoA"/>
    <property type="match status" value="1"/>
</dbReference>
<dbReference type="InterPro" id="IPR008988">
    <property type="entry name" value="Transcriptional_repressor_C"/>
</dbReference>
<gene>
    <name evidence="3" type="ORF">A7P89_08440</name>
</gene>
<protein>
    <submittedName>
        <fullName evidence="3">Iron transporter</fullName>
    </submittedName>
</protein>
<dbReference type="InterPro" id="IPR038157">
    <property type="entry name" value="FeoA_core_dom"/>
</dbReference>
<dbReference type="SUPFAM" id="SSF50037">
    <property type="entry name" value="C-terminal domain of transcriptional repressors"/>
    <property type="match status" value="1"/>
</dbReference>
<feature type="domain" description="Ferrous iron transporter FeoA-like" evidence="2">
    <location>
        <begin position="4"/>
        <end position="85"/>
    </location>
</feature>
<dbReference type="GO" id="GO:0046914">
    <property type="term" value="F:transition metal ion binding"/>
    <property type="evidence" value="ECO:0007669"/>
    <property type="project" value="InterPro"/>
</dbReference>
<comment type="caution">
    <text evidence="3">The sequence shown here is derived from an EMBL/GenBank/DDBJ whole genome shotgun (WGS) entry which is preliminary data.</text>
</comment>
<dbReference type="InterPro" id="IPR007167">
    <property type="entry name" value="Fe-transptr_FeoA-like"/>
</dbReference>
<accession>A0A1A9RPU7</accession>
<dbReference type="Gene3D" id="2.30.30.90">
    <property type="match status" value="1"/>
</dbReference>
<evidence type="ECO:0000313" key="4">
    <source>
        <dbReference type="Proteomes" id="UP000078103"/>
    </source>
</evidence>
<dbReference type="AlphaFoldDB" id="A0A1A9RPU7"/>
<dbReference type="EMBL" id="LXSH01000022">
    <property type="protein sequence ID" value="OAM21169.1"/>
    <property type="molecule type" value="Genomic_DNA"/>
</dbReference>
<dbReference type="SMART" id="SM00899">
    <property type="entry name" value="FeoA"/>
    <property type="match status" value="1"/>
</dbReference>
<keyword evidence="1" id="KW-0408">Iron</keyword>
<proteinExistence type="predicted"/>
<reference evidence="4" key="1">
    <citation type="submission" date="2016-05" db="EMBL/GenBank/DDBJ databases">
        <title>Draft genome of Corynebacterium afermentans subsp. afermentans LCDC 88199T.</title>
        <authorList>
            <person name="Bernier A.-M."/>
            <person name="Bernard K."/>
        </authorList>
    </citation>
    <scope>NUCLEOTIDE SEQUENCE [LARGE SCALE GENOMIC DNA]</scope>
    <source>
        <strain evidence="4">NML120819</strain>
    </source>
</reference>